<accession>A0A379B4W4</accession>
<organism evidence="1 2">
    <name type="scientific">[Pasteurella] mairii</name>
    <dbReference type="NCBI Taxonomy" id="757"/>
    <lineage>
        <taxon>Bacteria</taxon>
        <taxon>Pseudomonadati</taxon>
        <taxon>Pseudomonadota</taxon>
        <taxon>Gammaproteobacteria</taxon>
        <taxon>Pasteurellales</taxon>
        <taxon>Pasteurellaceae</taxon>
    </lineage>
</organism>
<dbReference type="Proteomes" id="UP000254280">
    <property type="component" value="Unassembled WGS sequence"/>
</dbReference>
<gene>
    <name evidence="1" type="ORF">NCTC10699_01166</name>
</gene>
<protein>
    <submittedName>
        <fullName evidence="1">Uncharacterized protein</fullName>
    </submittedName>
</protein>
<keyword evidence="2" id="KW-1185">Reference proteome</keyword>
<dbReference type="EMBL" id="UGSS01000002">
    <property type="protein sequence ID" value="SUB33541.1"/>
    <property type="molecule type" value="Genomic_DNA"/>
</dbReference>
<proteinExistence type="predicted"/>
<reference evidence="1 2" key="1">
    <citation type="submission" date="2018-06" db="EMBL/GenBank/DDBJ databases">
        <authorList>
            <consortium name="Pathogen Informatics"/>
            <person name="Doyle S."/>
        </authorList>
    </citation>
    <scope>NUCLEOTIDE SEQUENCE [LARGE SCALE GENOMIC DNA]</scope>
    <source>
        <strain evidence="1 2">NCTC10699</strain>
    </source>
</reference>
<evidence type="ECO:0000313" key="2">
    <source>
        <dbReference type="Proteomes" id="UP000254280"/>
    </source>
</evidence>
<evidence type="ECO:0000313" key="1">
    <source>
        <dbReference type="EMBL" id="SUB33541.1"/>
    </source>
</evidence>
<dbReference type="AlphaFoldDB" id="A0A379B4W4"/>
<name>A0A379B4W4_9PAST</name>
<sequence length="46" mass="5526">MKEITDKERLDFLQNKRVEIVQESEEELQLCIHDNGFIENVVYCAR</sequence>